<keyword evidence="1" id="KW-0732">Signal</keyword>
<sequence>MGTLFHWYRIALYLSLFTNGIATAPHSRGVSNVKPLLRNMTLCTPEICGVACDVVSNATSAVDGNSTTPVNLPLFSKANLTDDPQQRNSNLSKRALYPLINIHNPGNYVAQLARHITASRLWLHPYYRYQVSAPHGTTVVGRSFSFVHSGGGTGAVGVTGLYGCTSVIIFSWSGILLINIWEVPAFANEDGYEQFDPRFIQEAFAAIQRMGIDTLIAPGGTVDPEYGPEVFIITPKMTFANRWREGESFLQYQLTIDILSDMLHQWCGGRPPQVIGYDRGNPSDLPPLGGGGETGPRPYLGVVGSAIVEVDLDGTNYTLVHDGREVGNFCLKTWRLWVGDRFITEREFYCPSMPSL</sequence>
<evidence type="ECO:0000256" key="1">
    <source>
        <dbReference type="SAM" id="SignalP"/>
    </source>
</evidence>
<evidence type="ECO:0000313" key="2">
    <source>
        <dbReference type="EMBL" id="KAF2237856.1"/>
    </source>
</evidence>
<dbReference type="EMBL" id="ML991778">
    <property type="protein sequence ID" value="KAF2237856.1"/>
    <property type="molecule type" value="Genomic_DNA"/>
</dbReference>
<feature type="chain" id="PRO_5025457903" evidence="1">
    <location>
        <begin position="23"/>
        <end position="356"/>
    </location>
</feature>
<evidence type="ECO:0000313" key="3">
    <source>
        <dbReference type="Proteomes" id="UP000800092"/>
    </source>
</evidence>
<accession>A0A6A6HID0</accession>
<gene>
    <name evidence="2" type="ORF">EV356DRAFT_564458</name>
</gene>
<dbReference type="OrthoDB" id="3886018at2759"/>
<protein>
    <submittedName>
        <fullName evidence="2">Uncharacterized protein</fullName>
    </submittedName>
</protein>
<reference evidence="2" key="1">
    <citation type="journal article" date="2020" name="Stud. Mycol.">
        <title>101 Dothideomycetes genomes: a test case for predicting lifestyles and emergence of pathogens.</title>
        <authorList>
            <person name="Haridas S."/>
            <person name="Albert R."/>
            <person name="Binder M."/>
            <person name="Bloem J."/>
            <person name="Labutti K."/>
            <person name="Salamov A."/>
            <person name="Andreopoulos B."/>
            <person name="Baker S."/>
            <person name="Barry K."/>
            <person name="Bills G."/>
            <person name="Bluhm B."/>
            <person name="Cannon C."/>
            <person name="Castanera R."/>
            <person name="Culley D."/>
            <person name="Daum C."/>
            <person name="Ezra D."/>
            <person name="Gonzalez J."/>
            <person name="Henrissat B."/>
            <person name="Kuo A."/>
            <person name="Liang C."/>
            <person name="Lipzen A."/>
            <person name="Lutzoni F."/>
            <person name="Magnuson J."/>
            <person name="Mondo S."/>
            <person name="Nolan M."/>
            <person name="Ohm R."/>
            <person name="Pangilinan J."/>
            <person name="Park H.-J."/>
            <person name="Ramirez L."/>
            <person name="Alfaro M."/>
            <person name="Sun H."/>
            <person name="Tritt A."/>
            <person name="Yoshinaga Y."/>
            <person name="Zwiers L.-H."/>
            <person name="Turgeon B."/>
            <person name="Goodwin S."/>
            <person name="Spatafora J."/>
            <person name="Crous P."/>
            <person name="Grigoriev I."/>
        </authorList>
    </citation>
    <scope>NUCLEOTIDE SEQUENCE</scope>
    <source>
        <strain evidence="2">Tuck. ex Michener</strain>
    </source>
</reference>
<dbReference type="AlphaFoldDB" id="A0A6A6HID0"/>
<proteinExistence type="predicted"/>
<keyword evidence="3" id="KW-1185">Reference proteome</keyword>
<feature type="signal peptide" evidence="1">
    <location>
        <begin position="1"/>
        <end position="22"/>
    </location>
</feature>
<name>A0A6A6HID0_VIRVR</name>
<dbReference type="Proteomes" id="UP000800092">
    <property type="component" value="Unassembled WGS sequence"/>
</dbReference>
<organism evidence="2 3">
    <name type="scientific">Viridothelium virens</name>
    <name type="common">Speckled blister lichen</name>
    <name type="synonym">Trypethelium virens</name>
    <dbReference type="NCBI Taxonomy" id="1048519"/>
    <lineage>
        <taxon>Eukaryota</taxon>
        <taxon>Fungi</taxon>
        <taxon>Dikarya</taxon>
        <taxon>Ascomycota</taxon>
        <taxon>Pezizomycotina</taxon>
        <taxon>Dothideomycetes</taxon>
        <taxon>Dothideomycetes incertae sedis</taxon>
        <taxon>Trypetheliales</taxon>
        <taxon>Trypetheliaceae</taxon>
        <taxon>Viridothelium</taxon>
    </lineage>
</organism>